<dbReference type="GO" id="GO:0016020">
    <property type="term" value="C:membrane"/>
    <property type="evidence" value="ECO:0007669"/>
    <property type="project" value="UniProtKB-SubCell"/>
</dbReference>
<accession>A0A2Z4ELD3</accession>
<keyword evidence="2 7" id="KW-0812">Transmembrane</keyword>
<evidence type="ECO:0000256" key="3">
    <source>
        <dbReference type="ARBA" id="ARBA00022967"/>
    </source>
</evidence>
<feature type="domain" description="NADH:quinone oxidoreductase/Mrp antiporter transmembrane" evidence="8">
    <location>
        <begin position="337"/>
        <end position="587"/>
    </location>
</feature>
<keyword evidence="9" id="KW-0496">Mitochondrion</keyword>
<comment type="subcellular location">
    <subcellularLocation>
        <location evidence="1">Membrane</location>
        <topology evidence="1">Multi-pass membrane protein</topology>
    </subcellularLocation>
</comment>
<keyword evidence="3" id="KW-1278">Translocase</keyword>
<name>A0A2Z4ELD3_PEDDU</name>
<evidence type="ECO:0000256" key="4">
    <source>
        <dbReference type="ARBA" id="ARBA00022989"/>
    </source>
</evidence>
<geneLocation type="mitochondrion" evidence="9"/>
<reference evidence="9" key="1">
    <citation type="submission" date="2017-06" db="EMBL/GenBank/DDBJ databases">
        <title>Phylogenomics of Hydrodictyaceae.</title>
        <authorList>
            <person name="McManus H.A."/>
            <person name="Fucikova K."/>
            <person name="Lewis L.A."/>
            <person name="Lewis P.O."/>
            <person name="Karol K.G."/>
        </authorList>
    </citation>
    <scope>NUCLEOTIDE SEQUENCE</scope>
</reference>
<keyword evidence="4 7" id="KW-1133">Transmembrane helix</keyword>
<evidence type="ECO:0000256" key="7">
    <source>
        <dbReference type="SAM" id="Phobius"/>
    </source>
</evidence>
<feature type="transmembrane region" description="Helical" evidence="7">
    <location>
        <begin position="612"/>
        <end position="635"/>
    </location>
</feature>
<feature type="transmembrane region" description="Helical" evidence="7">
    <location>
        <begin position="574"/>
        <end position="600"/>
    </location>
</feature>
<dbReference type="EMBL" id="MF287863">
    <property type="protein sequence ID" value="AWV56983.1"/>
    <property type="molecule type" value="Genomic_DNA"/>
</dbReference>
<dbReference type="AlphaFoldDB" id="A0A2Z4ELD3"/>
<feature type="transmembrane region" description="Helical" evidence="7">
    <location>
        <begin position="393"/>
        <end position="417"/>
    </location>
</feature>
<feature type="transmembrane region" description="Helical" evidence="7">
    <location>
        <begin position="202"/>
        <end position="224"/>
    </location>
</feature>
<feature type="transmembrane region" description="Helical" evidence="7">
    <location>
        <begin position="539"/>
        <end position="568"/>
    </location>
</feature>
<keyword evidence="5" id="KW-0520">NAD</keyword>
<organism evidence="9">
    <name type="scientific">Pediastrum duplex</name>
    <name type="common">Green alga</name>
    <dbReference type="NCBI Taxonomy" id="3105"/>
    <lineage>
        <taxon>Eukaryota</taxon>
        <taxon>Viridiplantae</taxon>
        <taxon>Chlorophyta</taxon>
        <taxon>core chlorophytes</taxon>
        <taxon>Chlorophyceae</taxon>
        <taxon>CS clade</taxon>
        <taxon>Sphaeropleales</taxon>
        <taxon>Hydrodictyaceae</taxon>
        <taxon>Pediastrum</taxon>
    </lineage>
</organism>
<dbReference type="InterPro" id="IPR001750">
    <property type="entry name" value="ND/Mrp_TM"/>
</dbReference>
<evidence type="ECO:0000256" key="1">
    <source>
        <dbReference type="ARBA" id="ARBA00004141"/>
    </source>
</evidence>
<evidence type="ECO:0000256" key="5">
    <source>
        <dbReference type="ARBA" id="ARBA00023027"/>
    </source>
</evidence>
<feature type="transmembrane region" description="Helical" evidence="7">
    <location>
        <begin position="423"/>
        <end position="448"/>
    </location>
</feature>
<feature type="transmembrane region" description="Helical" evidence="7">
    <location>
        <begin position="6"/>
        <end position="24"/>
    </location>
</feature>
<dbReference type="Pfam" id="PF00361">
    <property type="entry name" value="Proton_antipo_M"/>
    <property type="match status" value="2"/>
</dbReference>
<feature type="transmembrane region" description="Helical" evidence="7">
    <location>
        <begin position="230"/>
        <end position="249"/>
    </location>
</feature>
<proteinExistence type="predicted"/>
<evidence type="ECO:0000313" key="9">
    <source>
        <dbReference type="EMBL" id="AWV56983.1"/>
    </source>
</evidence>
<evidence type="ECO:0000256" key="2">
    <source>
        <dbReference type="ARBA" id="ARBA00022692"/>
    </source>
</evidence>
<dbReference type="PANTHER" id="PTHR22773">
    <property type="entry name" value="NADH DEHYDROGENASE"/>
    <property type="match status" value="1"/>
</dbReference>
<evidence type="ECO:0000259" key="8">
    <source>
        <dbReference type="Pfam" id="PF00361"/>
    </source>
</evidence>
<feature type="domain" description="NADH:quinone oxidoreductase/Mrp antiporter transmembrane" evidence="8">
    <location>
        <begin position="218"/>
        <end position="298"/>
    </location>
</feature>
<feature type="transmembrane region" description="Helical" evidence="7">
    <location>
        <begin position="455"/>
        <end position="473"/>
    </location>
</feature>
<protein>
    <submittedName>
        <fullName evidence="9">NADH dehydrogenase subunit 2</fullName>
    </submittedName>
</protein>
<keyword evidence="6 7" id="KW-0472">Membrane</keyword>
<feature type="transmembrane region" description="Helical" evidence="7">
    <location>
        <begin position="256"/>
        <end position="275"/>
    </location>
</feature>
<sequence length="648" mass="71326">MTLDLIVWAPEAFILLCLLVLLWYGSGTSVYPVIEGIYYLDTKNFVVPAAQQQLQAPGAKTFVQNPDQISTPVNQKGHSAGAPKETPGENTMGLKLLRTSRAISGELSVVDYNTISSNNLNMRLAGPLHISSHLNSWAITVCLLMALLVWYTPLQSLQAGGLFLRDLFVTEVLTFVWIFSIFCLLTSHSWQKSSGIIHLEYTYLVLFFLLGVHLLIMSADLISLYGSLELQSFSVVVLCSLNYGSAYLIEAAMKYFLLSAFSSSLLLLGIGLIYWQTGLTCLSTLQELLSYTTNSRNTIADFLTDTTSANYGVTVAGPLDTNTAEQLLVYAGSTAENFTAVLELATAAQQLDEVLMLQHQDISIWLGLWLIGLALLWKLALAPLHMWAADVYMGAWSSVTLLVSTLPKIAVLCFWAHYFGPLWSAAFGSAILFFSGMSLIIGGILPLAQSMFKRLLLFSSVGHMGLLLMPFALTSASYAFSALWAHLFFYVLTSLVVWALIQWPFNRPSTLGYSTFYRLSGPQYIWDLVSLNRTSPAALLAWAVLMLSLAGLPPAAGFLGKLFLFWASLSSDQYLLVLLALISTLLSSVYYLRVLVVSFVYNKGYWGSYAPYYSISAYIVVVGCTILVLSLWYLAPLVILSHLLALAS</sequence>
<feature type="transmembrane region" description="Helical" evidence="7">
    <location>
        <begin position="362"/>
        <end position="381"/>
    </location>
</feature>
<feature type="transmembrane region" description="Helical" evidence="7">
    <location>
        <begin position="134"/>
        <end position="152"/>
    </location>
</feature>
<evidence type="ECO:0000256" key="6">
    <source>
        <dbReference type="ARBA" id="ARBA00023136"/>
    </source>
</evidence>
<feature type="transmembrane region" description="Helical" evidence="7">
    <location>
        <begin position="479"/>
        <end position="501"/>
    </location>
</feature>
<feature type="transmembrane region" description="Helical" evidence="7">
    <location>
        <begin position="172"/>
        <end position="190"/>
    </location>
</feature>